<dbReference type="Proteomes" id="UP000244915">
    <property type="component" value="Chromosome 2"/>
</dbReference>
<proteinExistence type="predicted"/>
<accession>A0A2U8HI83</accession>
<gene>
    <name evidence="1" type="ORF">CEW88_13120</name>
</gene>
<dbReference type="KEGG" id="ypac:CEW88_13120"/>
<evidence type="ECO:0000313" key="2">
    <source>
        <dbReference type="Proteomes" id="UP000244915"/>
    </source>
</evidence>
<organism evidence="1 2">
    <name type="scientific">Alloyangia pacifica</name>
    <dbReference type="NCBI Taxonomy" id="311180"/>
    <lineage>
        <taxon>Bacteria</taxon>
        <taxon>Pseudomonadati</taxon>
        <taxon>Pseudomonadota</taxon>
        <taxon>Alphaproteobacteria</taxon>
        <taxon>Rhodobacterales</taxon>
        <taxon>Roseobacteraceae</taxon>
        <taxon>Alloyangia</taxon>
    </lineage>
</organism>
<name>A0A2U8HI83_9RHOB</name>
<dbReference type="EMBL" id="CP022190">
    <property type="protein sequence ID" value="AWI84736.1"/>
    <property type="molecule type" value="Genomic_DNA"/>
</dbReference>
<dbReference type="AlphaFoldDB" id="A0A2U8HI83"/>
<sequence>MPGLNFAFQFIKSSGCAKNTAPDISVVAHLLIDVAKKVENWVGRFETIWQTANTANDLKVVEPLTQVVNATSLQVRDHVKDRTTGPFERGSLPSKAF</sequence>
<reference evidence="1 2" key="1">
    <citation type="submission" date="2017-06" db="EMBL/GenBank/DDBJ databases">
        <title>Yangia sp. YSBP01 complete genome sequence.</title>
        <authorList>
            <person name="Woo J.-H."/>
            <person name="Kim H.-S."/>
        </authorList>
    </citation>
    <scope>NUCLEOTIDE SEQUENCE [LARGE SCALE GENOMIC DNA]</scope>
    <source>
        <strain evidence="1 2">YSBP01</strain>
    </source>
</reference>
<protein>
    <submittedName>
        <fullName evidence="1">Uncharacterized protein</fullName>
    </submittedName>
</protein>
<evidence type="ECO:0000313" key="1">
    <source>
        <dbReference type="EMBL" id="AWI84736.1"/>
    </source>
</evidence>
<dbReference type="RefSeq" id="WP_108967868.1">
    <property type="nucleotide sequence ID" value="NZ_CP022190.1"/>
</dbReference>